<evidence type="ECO:0000313" key="2">
    <source>
        <dbReference type="EMBL" id="CBX95431.1"/>
    </source>
</evidence>
<feature type="compositionally biased region" description="Basic and acidic residues" evidence="1">
    <location>
        <begin position="115"/>
        <end position="129"/>
    </location>
</feature>
<dbReference type="VEuPathDB" id="FungiDB:LEMA_P025830.1"/>
<dbReference type="STRING" id="985895.E4ZV05"/>
<dbReference type="HOGENOM" id="CLU_446998_0_0_1"/>
<feature type="compositionally biased region" description="Basic and acidic residues" evidence="1">
    <location>
        <begin position="244"/>
        <end position="260"/>
    </location>
</feature>
<keyword evidence="3" id="KW-1185">Reference proteome</keyword>
<feature type="region of interest" description="Disordered" evidence="1">
    <location>
        <begin position="549"/>
        <end position="580"/>
    </location>
</feature>
<dbReference type="EMBL" id="FP929127">
    <property type="protein sequence ID" value="CBX95431.1"/>
    <property type="molecule type" value="Genomic_DNA"/>
</dbReference>
<dbReference type="AlphaFoldDB" id="E4ZV05"/>
<feature type="compositionally biased region" description="Low complexity" evidence="1">
    <location>
        <begin position="88"/>
        <end position="109"/>
    </location>
</feature>
<dbReference type="InParanoid" id="E4ZV05"/>
<sequence>MDGRLAGAAPSSLLNVETLFSLPLPLPLPWPPQPPSIDNPPMDISKWLDEVAAAEKLVSFQSAPIPALRGREKGLKRKHTRERSRTDSSLLESLSPRPTTTTRPRNLPSEGGTDESAHGEHPGHVRGDPTRFSTSSERYARRPRRKTRPGRYEHSPKVAGEWGRHVHRSRKGVVQKTQGKSKRKHEKKHGSGVGQDFYAKNVTGDRLTLKPREHWGLFNKGKTSTAVKGRGVPDLVFSEMKFLQKHEEQSSLPRRPENTKSRRKRDHVHSKEGEISAYFTTVRPTLVEKDHSVSDCRRAHVKESVPISVQQDQKPHPLNDAAVPTIEAPTKASYLGFGSRRPHHDSTSYVTWSESGRAHSTTPARPLDRSSTRELQVRLSGRNHNGRPMDSRRGSSVPRAPPAISRLESSRSSKRLEDSSPHPSRRSVFRSRSFPQRTSSPRRINAIDQVASCQQADNAASTSSMPPSLPTHVELKCIRPKPVHTREKETCASTAVPYSKQVSLSGRRRHRESVVVVEEEEEEEEAMYEMAPSTASDLDRTIQQCNKRFQQRSRPTTAHHNFAERCERSHSARRARSHRNPDLDVIPRVRFAGTEPRRPALANIAGPGVYEQQAQYGRSRGFCLEEAALDSCCVEADYMDHDDKLFLEEAGWEEELPEETFAYRQGADGLDSGMYGRDIGLESDGLVQHVASGDSVVAAGFWRPNRLY</sequence>
<name>E4ZV05_LEPMJ</name>
<feature type="compositionally biased region" description="Basic and acidic residues" evidence="1">
    <location>
        <begin position="561"/>
        <end position="570"/>
    </location>
</feature>
<proteinExistence type="predicted"/>
<evidence type="ECO:0000256" key="1">
    <source>
        <dbReference type="SAM" id="MobiDB-lite"/>
    </source>
</evidence>
<dbReference type="eggNOG" id="ENOG502SG1I">
    <property type="taxonomic scope" value="Eukaryota"/>
</dbReference>
<reference evidence="3" key="1">
    <citation type="journal article" date="2011" name="Nat. Commun.">
        <title>Effector diversification within compartments of the Leptosphaeria maculans genome affected by Repeat-Induced Point mutations.</title>
        <authorList>
            <person name="Rouxel T."/>
            <person name="Grandaubert J."/>
            <person name="Hane J.K."/>
            <person name="Hoede C."/>
            <person name="van de Wouw A.P."/>
            <person name="Couloux A."/>
            <person name="Dominguez V."/>
            <person name="Anthouard V."/>
            <person name="Bally P."/>
            <person name="Bourras S."/>
            <person name="Cozijnsen A.J."/>
            <person name="Ciuffetti L.M."/>
            <person name="Degrave A."/>
            <person name="Dilmaghani A."/>
            <person name="Duret L."/>
            <person name="Fudal I."/>
            <person name="Goodwin S.B."/>
            <person name="Gout L."/>
            <person name="Glaser N."/>
            <person name="Linglin J."/>
            <person name="Kema G.H.J."/>
            <person name="Lapalu N."/>
            <person name="Lawrence C.B."/>
            <person name="May K."/>
            <person name="Meyer M."/>
            <person name="Ollivier B."/>
            <person name="Poulain J."/>
            <person name="Schoch C.L."/>
            <person name="Simon A."/>
            <person name="Spatafora J.W."/>
            <person name="Stachowiak A."/>
            <person name="Turgeon B.G."/>
            <person name="Tyler B.M."/>
            <person name="Vincent D."/>
            <person name="Weissenbach J."/>
            <person name="Amselem J."/>
            <person name="Quesneville H."/>
            <person name="Oliver R.P."/>
            <person name="Wincker P."/>
            <person name="Balesdent M.-H."/>
            <person name="Howlett B.J."/>
        </authorList>
    </citation>
    <scope>NUCLEOTIDE SEQUENCE [LARGE SCALE GENOMIC DNA]</scope>
    <source>
        <strain evidence="3">JN3 / isolate v23.1.3 / race Av1-4-5-6-7-8</strain>
    </source>
</reference>
<organism evidence="3">
    <name type="scientific">Leptosphaeria maculans (strain JN3 / isolate v23.1.3 / race Av1-4-5-6-7-8)</name>
    <name type="common">Blackleg fungus</name>
    <name type="synonym">Phoma lingam</name>
    <dbReference type="NCBI Taxonomy" id="985895"/>
    <lineage>
        <taxon>Eukaryota</taxon>
        <taxon>Fungi</taxon>
        <taxon>Dikarya</taxon>
        <taxon>Ascomycota</taxon>
        <taxon>Pezizomycotina</taxon>
        <taxon>Dothideomycetes</taxon>
        <taxon>Pleosporomycetidae</taxon>
        <taxon>Pleosporales</taxon>
        <taxon>Pleosporineae</taxon>
        <taxon>Leptosphaeriaceae</taxon>
        <taxon>Plenodomus</taxon>
        <taxon>Plenodomus lingam/Leptosphaeria maculans species complex</taxon>
    </lineage>
</organism>
<feature type="region of interest" description="Disordered" evidence="1">
    <location>
        <begin position="304"/>
        <end position="444"/>
    </location>
</feature>
<feature type="compositionally biased region" description="Basic residues" evidence="1">
    <location>
        <begin position="165"/>
        <end position="190"/>
    </location>
</feature>
<dbReference type="OrthoDB" id="2537141at2759"/>
<protein>
    <submittedName>
        <fullName evidence="2">Uncharacterized protein</fullName>
    </submittedName>
</protein>
<gene>
    <name evidence="2" type="ORF">LEMA_P025830.1</name>
</gene>
<feature type="compositionally biased region" description="Polar residues" evidence="1">
    <location>
        <begin position="347"/>
        <end position="363"/>
    </location>
</feature>
<feature type="region of interest" description="Disordered" evidence="1">
    <location>
        <begin position="244"/>
        <end position="276"/>
    </location>
</feature>
<feature type="region of interest" description="Disordered" evidence="1">
    <location>
        <begin position="58"/>
        <end position="198"/>
    </location>
</feature>
<feature type="compositionally biased region" description="Basic and acidic residues" evidence="1">
    <location>
        <begin position="366"/>
        <end position="376"/>
    </location>
</feature>
<feature type="compositionally biased region" description="Polar residues" evidence="1">
    <location>
        <begin position="549"/>
        <end position="559"/>
    </location>
</feature>
<accession>E4ZV05</accession>
<evidence type="ECO:0000313" key="3">
    <source>
        <dbReference type="Proteomes" id="UP000002668"/>
    </source>
</evidence>
<dbReference type="Proteomes" id="UP000002668">
    <property type="component" value="Genome"/>
</dbReference>
<feature type="compositionally biased region" description="Basic and acidic residues" evidence="1">
    <location>
        <begin position="408"/>
        <end position="420"/>
    </location>
</feature>